<evidence type="ECO:0000256" key="8">
    <source>
        <dbReference type="SAM" id="MobiDB-lite"/>
    </source>
</evidence>
<keyword evidence="3 7" id="KW-0378">Hydrolase</keyword>
<dbReference type="Gene3D" id="3.20.20.80">
    <property type="entry name" value="Glycosidases"/>
    <property type="match status" value="1"/>
</dbReference>
<evidence type="ECO:0000256" key="3">
    <source>
        <dbReference type="ARBA" id="ARBA00022801"/>
    </source>
</evidence>
<gene>
    <name evidence="9" type="ORF">SAMN04324258_0285</name>
</gene>
<evidence type="ECO:0000313" key="10">
    <source>
        <dbReference type="Proteomes" id="UP000189777"/>
    </source>
</evidence>
<evidence type="ECO:0000256" key="2">
    <source>
        <dbReference type="ARBA" id="ARBA00012744"/>
    </source>
</evidence>
<dbReference type="GO" id="GO:0016052">
    <property type="term" value="P:carbohydrate catabolic process"/>
    <property type="evidence" value="ECO:0007669"/>
    <property type="project" value="TreeGrafter"/>
</dbReference>
<dbReference type="PROSITE" id="PS00653">
    <property type="entry name" value="GLYCOSYL_HYDROL_F1_2"/>
    <property type="match status" value="1"/>
</dbReference>
<evidence type="ECO:0000256" key="6">
    <source>
        <dbReference type="RuleBase" id="RU003690"/>
    </source>
</evidence>
<dbReference type="GO" id="GO:0008422">
    <property type="term" value="F:beta-glucosidase activity"/>
    <property type="evidence" value="ECO:0007669"/>
    <property type="project" value="UniProtKB-EC"/>
</dbReference>
<dbReference type="InterPro" id="IPR017853">
    <property type="entry name" value="GH"/>
</dbReference>
<dbReference type="Proteomes" id="UP000189777">
    <property type="component" value="Unassembled WGS sequence"/>
</dbReference>
<protein>
    <recommendedName>
        <fullName evidence="2">beta-glucosidase</fullName>
        <ecNumber evidence="2">3.2.1.21</ecNumber>
    </recommendedName>
</protein>
<dbReference type="EMBL" id="FUZQ01000001">
    <property type="protein sequence ID" value="SKC36468.1"/>
    <property type="molecule type" value="Genomic_DNA"/>
</dbReference>
<feature type="active site" description="Nucleophile" evidence="5">
    <location>
        <position position="416"/>
    </location>
</feature>
<dbReference type="InterPro" id="IPR033132">
    <property type="entry name" value="GH_1_N_CS"/>
</dbReference>
<dbReference type="RefSeq" id="WP_079570003.1">
    <property type="nucleotide sequence ID" value="NZ_FUZQ01000001.1"/>
</dbReference>
<dbReference type="PANTHER" id="PTHR10353">
    <property type="entry name" value="GLYCOSYL HYDROLASE"/>
    <property type="match status" value="1"/>
</dbReference>
<evidence type="ECO:0000256" key="5">
    <source>
        <dbReference type="PROSITE-ProRule" id="PRU10055"/>
    </source>
</evidence>
<dbReference type="PANTHER" id="PTHR10353:SF36">
    <property type="entry name" value="LP05116P"/>
    <property type="match status" value="1"/>
</dbReference>
<sequence>MTLPTPGARRAAPGTAVPFTPTAPLTSSPHATGAVTFPDGFLWGAATAAFQIEGASAEGGREDSIWDAFCRVPGAVRNGDDGSVADDHYHRYREDVALMRRLNLDTYRFSTSWARVVPDGKTVNAEGLDFYSRLVDELLGADILPWLTLYHWDLPQALEELGGWPNRDTASRFVDYAVTMQEALGDRVKVWTTLNEPWCSAFLGYTAGAHAPGRKSPADGLAAAHHLMLAHGGAVRALRERDPESVVGLTLNFTVSDPVDPSDPADVDVARRDDGMFNRFFLDPILRGAYPQDLLDDVAHLGFTDVVHDGDLEVISTPIDVLGVNYYNGGAVSARPQGPTGEAPAGTADPGGERADAAVWATRSPNPVPDGIYHHGRGLPTTDMGWEVQPEGLTRLLTRLQQDYTGPRGTSMFITENGAAYPDVVQADGSVDDPERLAFVDAHLRAVRDAIDAGADVRGYFAWSLMDNFEWALGYAKRFGLVHVDYATQERTVKSSGRWYADVARTGVVPAHGAATGDVGSTGTDAE</sequence>
<feature type="region of interest" description="Disordered" evidence="8">
    <location>
        <begin position="1"/>
        <end position="27"/>
    </location>
</feature>
<dbReference type="STRING" id="526729.SAMN04324258_0285"/>
<keyword evidence="10" id="KW-1185">Reference proteome</keyword>
<feature type="region of interest" description="Disordered" evidence="8">
    <location>
        <begin position="333"/>
        <end position="353"/>
    </location>
</feature>
<organism evidence="9 10">
    <name type="scientific">Krasilnikoviella flava</name>
    <dbReference type="NCBI Taxonomy" id="526729"/>
    <lineage>
        <taxon>Bacteria</taxon>
        <taxon>Bacillati</taxon>
        <taxon>Actinomycetota</taxon>
        <taxon>Actinomycetes</taxon>
        <taxon>Micrococcales</taxon>
        <taxon>Promicromonosporaceae</taxon>
        <taxon>Krasilnikoviella</taxon>
    </lineage>
</organism>
<dbReference type="GO" id="GO:0005829">
    <property type="term" value="C:cytosol"/>
    <property type="evidence" value="ECO:0007669"/>
    <property type="project" value="TreeGrafter"/>
</dbReference>
<proteinExistence type="inferred from homology"/>
<evidence type="ECO:0000256" key="7">
    <source>
        <dbReference type="RuleBase" id="RU004468"/>
    </source>
</evidence>
<name>A0A1T5IBN6_9MICO</name>
<dbReference type="FunFam" id="3.20.20.80:FF:000004">
    <property type="entry name" value="Beta-glucosidase 6-phospho-beta-glucosidase"/>
    <property type="match status" value="1"/>
</dbReference>
<keyword evidence="4 7" id="KW-0326">Glycosidase</keyword>
<dbReference type="InterPro" id="IPR001360">
    <property type="entry name" value="Glyco_hydro_1"/>
</dbReference>
<dbReference type="Pfam" id="PF00232">
    <property type="entry name" value="Glyco_hydro_1"/>
    <property type="match status" value="1"/>
</dbReference>
<evidence type="ECO:0000256" key="1">
    <source>
        <dbReference type="ARBA" id="ARBA00010838"/>
    </source>
</evidence>
<dbReference type="AlphaFoldDB" id="A0A1T5IBN6"/>
<comment type="similarity">
    <text evidence="1 6">Belongs to the glycosyl hydrolase 1 family.</text>
</comment>
<dbReference type="InterPro" id="IPR018120">
    <property type="entry name" value="Glyco_hydro_1_AS"/>
</dbReference>
<evidence type="ECO:0000313" key="9">
    <source>
        <dbReference type="EMBL" id="SKC36468.1"/>
    </source>
</evidence>
<dbReference type="EC" id="3.2.1.21" evidence="2"/>
<accession>A0A1T5IBN6</accession>
<dbReference type="PRINTS" id="PR00131">
    <property type="entry name" value="GLHYDRLASE1"/>
</dbReference>
<evidence type="ECO:0000256" key="4">
    <source>
        <dbReference type="ARBA" id="ARBA00023295"/>
    </source>
</evidence>
<dbReference type="PROSITE" id="PS00572">
    <property type="entry name" value="GLYCOSYL_HYDROL_F1_1"/>
    <property type="match status" value="1"/>
</dbReference>
<dbReference type="SUPFAM" id="SSF51445">
    <property type="entry name" value="(Trans)glycosidases"/>
    <property type="match status" value="1"/>
</dbReference>
<reference evidence="9 10" key="1">
    <citation type="submission" date="2017-02" db="EMBL/GenBank/DDBJ databases">
        <authorList>
            <person name="Peterson S.W."/>
        </authorList>
    </citation>
    <scope>NUCLEOTIDE SEQUENCE [LARGE SCALE GENOMIC DNA]</scope>
    <source>
        <strain evidence="9 10">DSM 21481</strain>
    </source>
</reference>